<dbReference type="eggNOG" id="ENOG5031JVW">
    <property type="taxonomic scope" value="Bacteria"/>
</dbReference>
<keyword evidence="2" id="KW-1185">Reference proteome</keyword>
<evidence type="ECO:0000313" key="2">
    <source>
        <dbReference type="Proteomes" id="UP000008495"/>
    </source>
</evidence>
<sequence>MLVESQALSGLGSVTGAEALEQGVPVRDIWAAVCEEMQVPPERRWGKERPRRR</sequence>
<dbReference type="Proteomes" id="UP000008495">
    <property type="component" value="Unassembled WGS sequence"/>
</dbReference>
<protein>
    <recommendedName>
        <fullName evidence="3">DUF3046 domain-containing protein</fullName>
    </recommendedName>
</protein>
<comment type="caution">
    <text evidence="1">The sequence shown here is derived from an EMBL/GenBank/DDBJ whole genome shotgun (WGS) entry which is preliminary data.</text>
</comment>
<dbReference type="Pfam" id="PF11248">
    <property type="entry name" value="DUF3046"/>
    <property type="match status" value="1"/>
</dbReference>
<evidence type="ECO:0008006" key="3">
    <source>
        <dbReference type="Google" id="ProtNLM"/>
    </source>
</evidence>
<gene>
    <name evidence="1" type="ORF">AUCHE_05_02470</name>
</gene>
<name>K6W685_9MICO</name>
<dbReference type="InterPro" id="IPR021408">
    <property type="entry name" value="DUF3046"/>
</dbReference>
<reference evidence="1 2" key="1">
    <citation type="submission" date="2012-08" db="EMBL/GenBank/DDBJ databases">
        <title>Whole genome shotgun sequence of Austwickia chelonae NBRC 105200.</title>
        <authorList>
            <person name="Yoshida I."/>
            <person name="Hosoyama A."/>
            <person name="Tsuchikane K."/>
            <person name="Katsumata H."/>
            <person name="Ando Y."/>
            <person name="Ohji S."/>
            <person name="Hamada M."/>
            <person name="Tamura T."/>
            <person name="Yamazoe A."/>
            <person name="Yamazaki S."/>
            <person name="Fujita N."/>
        </authorList>
    </citation>
    <scope>NUCLEOTIDE SEQUENCE [LARGE SCALE GENOMIC DNA]</scope>
    <source>
        <strain evidence="1 2">NBRC 105200</strain>
    </source>
</reference>
<organism evidence="1 2">
    <name type="scientific">Austwickia chelonae NBRC 105200</name>
    <dbReference type="NCBI Taxonomy" id="1184607"/>
    <lineage>
        <taxon>Bacteria</taxon>
        <taxon>Bacillati</taxon>
        <taxon>Actinomycetota</taxon>
        <taxon>Actinomycetes</taxon>
        <taxon>Micrococcales</taxon>
        <taxon>Dermatophilaceae</taxon>
        <taxon>Austwickia</taxon>
    </lineage>
</organism>
<dbReference type="AlphaFoldDB" id="K6W685"/>
<dbReference type="STRING" id="100225.SAMN05421595_1170"/>
<proteinExistence type="predicted"/>
<accession>K6W685</accession>
<evidence type="ECO:0000313" key="1">
    <source>
        <dbReference type="EMBL" id="GAB77342.1"/>
    </source>
</evidence>
<dbReference type="EMBL" id="BAGZ01000005">
    <property type="protein sequence ID" value="GAB77342.1"/>
    <property type="molecule type" value="Genomic_DNA"/>
</dbReference>